<dbReference type="Gene3D" id="1.10.287.130">
    <property type="match status" value="1"/>
</dbReference>
<dbReference type="PROSITE" id="PS50109">
    <property type="entry name" value="HIS_KIN"/>
    <property type="match status" value="1"/>
</dbReference>
<dbReference type="SUPFAM" id="SSF55874">
    <property type="entry name" value="ATPase domain of HSP90 chaperone/DNA topoisomerase II/histidine kinase"/>
    <property type="match status" value="1"/>
</dbReference>
<gene>
    <name evidence="15" type="ORF">SAMN05443094_102546</name>
</gene>
<evidence type="ECO:0000313" key="15">
    <source>
        <dbReference type="EMBL" id="SIQ45269.1"/>
    </source>
</evidence>
<dbReference type="GO" id="GO:0000155">
    <property type="term" value="F:phosphorelay sensor kinase activity"/>
    <property type="evidence" value="ECO:0007669"/>
    <property type="project" value="InterPro"/>
</dbReference>
<evidence type="ECO:0000256" key="4">
    <source>
        <dbReference type="ARBA" id="ARBA00022475"/>
    </source>
</evidence>
<evidence type="ECO:0000256" key="11">
    <source>
        <dbReference type="ARBA" id="ARBA00023136"/>
    </source>
</evidence>
<evidence type="ECO:0000256" key="6">
    <source>
        <dbReference type="ARBA" id="ARBA00022679"/>
    </source>
</evidence>
<organism evidence="15 16">
    <name type="scientific">Domibacillus enclensis</name>
    <dbReference type="NCBI Taxonomy" id="1017273"/>
    <lineage>
        <taxon>Bacteria</taxon>
        <taxon>Bacillati</taxon>
        <taxon>Bacillota</taxon>
        <taxon>Bacilli</taxon>
        <taxon>Bacillales</taxon>
        <taxon>Bacillaceae</taxon>
        <taxon>Domibacillus</taxon>
    </lineage>
</organism>
<evidence type="ECO:0000259" key="14">
    <source>
        <dbReference type="PROSITE" id="PS50885"/>
    </source>
</evidence>
<dbReference type="Pfam" id="PF02518">
    <property type="entry name" value="HATPase_c"/>
    <property type="match status" value="1"/>
</dbReference>
<dbReference type="Gene3D" id="3.30.565.10">
    <property type="entry name" value="Histidine kinase-like ATPase, C-terminal domain"/>
    <property type="match status" value="1"/>
</dbReference>
<evidence type="ECO:0000256" key="7">
    <source>
        <dbReference type="ARBA" id="ARBA00022741"/>
    </source>
</evidence>
<comment type="catalytic activity">
    <reaction evidence="1">
        <text>ATP + protein L-histidine = ADP + protein N-phospho-L-histidine.</text>
        <dbReference type="EC" id="2.7.13.3"/>
    </reaction>
</comment>
<dbReference type="InterPro" id="IPR050736">
    <property type="entry name" value="Sensor_HK_Regulatory"/>
</dbReference>
<feature type="transmembrane region" description="Helical" evidence="12">
    <location>
        <begin position="179"/>
        <end position="198"/>
    </location>
</feature>
<keyword evidence="11 12" id="KW-0472">Membrane</keyword>
<keyword evidence="6" id="KW-0808">Transferase</keyword>
<dbReference type="FunFam" id="1.10.287.130:FF:000001">
    <property type="entry name" value="Two-component sensor histidine kinase"/>
    <property type="match status" value="1"/>
</dbReference>
<feature type="domain" description="HAMP" evidence="14">
    <location>
        <begin position="200"/>
        <end position="254"/>
    </location>
</feature>
<dbReference type="InterPro" id="IPR004358">
    <property type="entry name" value="Sig_transdc_His_kin-like_C"/>
</dbReference>
<keyword evidence="12" id="KW-1133">Transmembrane helix</keyword>
<dbReference type="GO" id="GO:0005886">
    <property type="term" value="C:plasma membrane"/>
    <property type="evidence" value="ECO:0007669"/>
    <property type="project" value="UniProtKB-SubCell"/>
</dbReference>
<dbReference type="AlphaFoldDB" id="A0A1N6SVZ2"/>
<dbReference type="PROSITE" id="PS50885">
    <property type="entry name" value="HAMP"/>
    <property type="match status" value="1"/>
</dbReference>
<evidence type="ECO:0000313" key="16">
    <source>
        <dbReference type="Proteomes" id="UP000186385"/>
    </source>
</evidence>
<dbReference type="CDD" id="cd00082">
    <property type="entry name" value="HisKA"/>
    <property type="match status" value="1"/>
</dbReference>
<dbReference type="SMART" id="SM00304">
    <property type="entry name" value="HAMP"/>
    <property type="match status" value="1"/>
</dbReference>
<dbReference type="SUPFAM" id="SSF158472">
    <property type="entry name" value="HAMP domain-like"/>
    <property type="match status" value="1"/>
</dbReference>
<dbReference type="InterPro" id="IPR003660">
    <property type="entry name" value="HAMP_dom"/>
</dbReference>
<feature type="transmembrane region" description="Helical" evidence="12">
    <location>
        <begin position="20"/>
        <end position="39"/>
    </location>
</feature>
<dbReference type="Pfam" id="PF00512">
    <property type="entry name" value="HisKA"/>
    <property type="match status" value="1"/>
</dbReference>
<evidence type="ECO:0000256" key="9">
    <source>
        <dbReference type="ARBA" id="ARBA00022840"/>
    </source>
</evidence>
<dbReference type="SMART" id="SM00387">
    <property type="entry name" value="HATPase_c"/>
    <property type="match status" value="1"/>
</dbReference>
<accession>A0A1N6SVZ2</accession>
<comment type="subcellular location">
    <subcellularLocation>
        <location evidence="2">Cell membrane</location>
        <topology evidence="2">Multi-pass membrane protein</topology>
    </subcellularLocation>
</comment>
<reference evidence="15 16" key="1">
    <citation type="submission" date="2017-01" db="EMBL/GenBank/DDBJ databases">
        <authorList>
            <person name="Mah S.A."/>
            <person name="Swanson W.J."/>
            <person name="Moy G.W."/>
            <person name="Vacquier V.D."/>
        </authorList>
    </citation>
    <scope>NUCLEOTIDE SEQUENCE [LARGE SCALE GENOMIC DNA]</scope>
    <source>
        <strain evidence="15 16">NIO-1016</strain>
    </source>
</reference>
<proteinExistence type="predicted"/>
<keyword evidence="7" id="KW-0547">Nucleotide-binding</keyword>
<dbReference type="Proteomes" id="UP000186385">
    <property type="component" value="Unassembled WGS sequence"/>
</dbReference>
<dbReference type="InterPro" id="IPR036890">
    <property type="entry name" value="HATPase_C_sf"/>
</dbReference>
<protein>
    <recommendedName>
        <fullName evidence="3">histidine kinase</fullName>
        <ecNumber evidence="3">2.7.13.3</ecNumber>
    </recommendedName>
</protein>
<feature type="domain" description="Histidine kinase" evidence="13">
    <location>
        <begin position="262"/>
        <end position="478"/>
    </location>
</feature>
<dbReference type="InterPro" id="IPR003661">
    <property type="entry name" value="HisK_dim/P_dom"/>
</dbReference>
<keyword evidence="5" id="KW-0597">Phosphoprotein</keyword>
<keyword evidence="10" id="KW-0902">Two-component regulatory system</keyword>
<dbReference type="PANTHER" id="PTHR43711">
    <property type="entry name" value="TWO-COMPONENT HISTIDINE KINASE"/>
    <property type="match status" value="1"/>
</dbReference>
<evidence type="ECO:0000256" key="8">
    <source>
        <dbReference type="ARBA" id="ARBA00022777"/>
    </source>
</evidence>
<dbReference type="Gene3D" id="6.10.340.10">
    <property type="match status" value="1"/>
</dbReference>
<evidence type="ECO:0000256" key="2">
    <source>
        <dbReference type="ARBA" id="ARBA00004651"/>
    </source>
</evidence>
<dbReference type="SUPFAM" id="SSF47384">
    <property type="entry name" value="Homodimeric domain of signal transducing histidine kinase"/>
    <property type="match status" value="1"/>
</dbReference>
<dbReference type="InterPro" id="IPR003594">
    <property type="entry name" value="HATPase_dom"/>
</dbReference>
<keyword evidence="4" id="KW-1003">Cell membrane</keyword>
<dbReference type="EMBL" id="FTLX01000002">
    <property type="protein sequence ID" value="SIQ45269.1"/>
    <property type="molecule type" value="Genomic_DNA"/>
</dbReference>
<dbReference type="PANTHER" id="PTHR43711:SF1">
    <property type="entry name" value="HISTIDINE KINASE 1"/>
    <property type="match status" value="1"/>
</dbReference>
<dbReference type="PRINTS" id="PR00344">
    <property type="entry name" value="BCTRLSENSOR"/>
</dbReference>
<evidence type="ECO:0000256" key="1">
    <source>
        <dbReference type="ARBA" id="ARBA00000085"/>
    </source>
</evidence>
<dbReference type="InterPro" id="IPR036097">
    <property type="entry name" value="HisK_dim/P_sf"/>
</dbReference>
<evidence type="ECO:0000259" key="13">
    <source>
        <dbReference type="PROSITE" id="PS50109"/>
    </source>
</evidence>
<dbReference type="Pfam" id="PF00672">
    <property type="entry name" value="HAMP"/>
    <property type="match status" value="1"/>
</dbReference>
<name>A0A1N6SVZ2_9BACI</name>
<evidence type="ECO:0000256" key="3">
    <source>
        <dbReference type="ARBA" id="ARBA00012438"/>
    </source>
</evidence>
<keyword evidence="8 15" id="KW-0418">Kinase</keyword>
<evidence type="ECO:0000256" key="5">
    <source>
        <dbReference type="ARBA" id="ARBA00022553"/>
    </source>
</evidence>
<keyword evidence="12" id="KW-0812">Transmembrane</keyword>
<sequence>MLLTSKKRRISLLRYWTTRYAITLAIGLLVLAMLSVVWIRHTTLENRLDVSEFLAAELAGRIAGSQQGSEGRTSAAYLDQDMLDARDELMKMESPPSIFITDAGGTILSEGEQDLYEENAFPSSVLEKNSDVQTFSGLKNDMLVYLIKKPIVVDDVTFGWVVMLQPEDEFADLNDEYRLLALLIIGSGLLGWAAIYILSRRLSRPISAAAAAAKEIRNGNYGVSLIPSKAKEQEVYDLVTSFNDMAVRLEQLEAIRAELLAGVTHELKTPVTSISGLLQAVKDDVVTGDEAKEFIRISLSETERMQTMINDLLEFNTFAANALPVSTAPHELNELTKRIVHEWNLARNPEGIPVHFQAYLHDLLVLMDPDRFRQIMMNLLNNAAHAIEEKGQMTITVRNEDPCALVDVSDTGIGIPDSEQTLIFERFYRGENKKYKVRGLGLGLPFSQLLARAMGGDLELKETSPLGTTFTLKMKKQNRPPK</sequence>
<dbReference type="EC" id="2.7.13.3" evidence="3"/>
<dbReference type="CDD" id="cd00075">
    <property type="entry name" value="HATPase"/>
    <property type="match status" value="1"/>
</dbReference>
<dbReference type="STRING" id="1017273.SAMN05443094_102546"/>
<dbReference type="InterPro" id="IPR005467">
    <property type="entry name" value="His_kinase_dom"/>
</dbReference>
<evidence type="ECO:0000256" key="10">
    <source>
        <dbReference type="ARBA" id="ARBA00023012"/>
    </source>
</evidence>
<keyword evidence="9" id="KW-0067">ATP-binding</keyword>
<dbReference type="GO" id="GO:0005524">
    <property type="term" value="F:ATP binding"/>
    <property type="evidence" value="ECO:0007669"/>
    <property type="project" value="UniProtKB-KW"/>
</dbReference>
<dbReference type="SMART" id="SM00388">
    <property type="entry name" value="HisKA"/>
    <property type="match status" value="1"/>
</dbReference>
<evidence type="ECO:0000256" key="12">
    <source>
        <dbReference type="SAM" id="Phobius"/>
    </source>
</evidence>